<dbReference type="EMBL" id="MT478132">
    <property type="protein sequence ID" value="QLI42509.1"/>
    <property type="molecule type" value="Genomic_DNA"/>
</dbReference>
<dbReference type="RefSeq" id="YP_009906591.1">
    <property type="nucleotide sequence ID" value="NC_049878.1"/>
</dbReference>
<dbReference type="EMBL" id="MW285083">
    <property type="protein sequence ID" value="QQP21714.1"/>
    <property type="molecule type" value="Genomic_DNA"/>
</dbReference>
<name>A0A7D5TIP4_9EUCA</name>
<protein>
    <submittedName>
        <fullName evidence="2">ATP synthase F0 subunit 8</fullName>
    </submittedName>
</protein>
<proteinExistence type="predicted"/>
<geneLocation type="mitochondrion" evidence="2"/>
<organism evidence="2">
    <name type="scientific">Lysmata vittata</name>
    <dbReference type="NCBI Taxonomy" id="749979"/>
    <lineage>
        <taxon>Eukaryota</taxon>
        <taxon>Metazoa</taxon>
        <taxon>Ecdysozoa</taxon>
        <taxon>Arthropoda</taxon>
        <taxon>Crustacea</taxon>
        <taxon>Multicrustacea</taxon>
        <taxon>Malacostraca</taxon>
        <taxon>Eumalacostraca</taxon>
        <taxon>Eucarida</taxon>
        <taxon>Decapoda</taxon>
        <taxon>Pleocyemata</taxon>
        <taxon>Caridea</taxon>
        <taxon>Alpheoidea</taxon>
        <taxon>Hippolytidae</taxon>
        <taxon>Lysmata</taxon>
    </lineage>
</organism>
<reference evidence="3" key="2">
    <citation type="submission" date="2020-11" db="EMBL/GenBank/DDBJ databases">
        <title>Characterization of the complete mitochondrial genome of Lysmata vittata.</title>
        <authorList>
            <person name="Chen J."/>
        </authorList>
    </citation>
    <scope>NUCLEOTIDE SEQUENCE</scope>
</reference>
<gene>
    <name evidence="2" type="primary">atp8</name>
    <name evidence="3" type="synonym">ATP8</name>
</gene>
<keyword evidence="1" id="KW-0812">Transmembrane</keyword>
<evidence type="ECO:0000313" key="2">
    <source>
        <dbReference type="EMBL" id="QLI42509.1"/>
    </source>
</evidence>
<sequence length="54" mass="6645">MPQMAPMPWLSLFFFFLSLFLLNMIFNFYINSPKKLNFNSKLSPSNFMKMEWKW</sequence>
<dbReference type="AlphaFoldDB" id="A0A7D5TIP4"/>
<reference evidence="2" key="1">
    <citation type="submission" date="2020-05" db="EMBL/GenBank/DDBJ databases">
        <title>The complete mitochondrial genome of Lysmata vittata (Crustacea: Decapoda: Hippolytidae) and its phylogenetic position in Decapoda.</title>
        <authorList>
            <person name="Zhu L."/>
            <person name="Wu J."/>
            <person name="Zhou C."/>
            <person name="Wang D."/>
            <person name="Zhu Z."/>
            <person name="Lin Q."/>
            <person name="Wang J."/>
        </authorList>
    </citation>
    <scope>NUCLEOTIDE SEQUENCE</scope>
    <source>
        <tissue evidence="2">Muscle</tissue>
    </source>
</reference>
<dbReference type="GeneID" id="56139629"/>
<accession>A0A7D5TIP4</accession>
<keyword evidence="2" id="KW-0496">Mitochondrion</keyword>
<evidence type="ECO:0000313" key="3">
    <source>
        <dbReference type="EMBL" id="QQP21714.1"/>
    </source>
</evidence>
<keyword evidence="1" id="KW-1133">Transmembrane helix</keyword>
<evidence type="ECO:0000256" key="1">
    <source>
        <dbReference type="SAM" id="Phobius"/>
    </source>
</evidence>
<keyword evidence="1" id="KW-0472">Membrane</keyword>
<feature type="transmembrane region" description="Helical" evidence="1">
    <location>
        <begin position="12"/>
        <end position="30"/>
    </location>
</feature>